<name>A0ABD2WXK2_9HYME</name>
<dbReference type="SUPFAM" id="SSF56672">
    <property type="entry name" value="DNA/RNA polymerases"/>
    <property type="match status" value="1"/>
</dbReference>
<dbReference type="Proteomes" id="UP001627154">
    <property type="component" value="Unassembled WGS sequence"/>
</dbReference>
<dbReference type="PANTHER" id="PTHR47331:SF1">
    <property type="entry name" value="GAG-LIKE PROTEIN"/>
    <property type="match status" value="1"/>
</dbReference>
<proteinExistence type="predicted"/>
<evidence type="ECO:0000256" key="1">
    <source>
        <dbReference type="SAM" id="MobiDB-lite"/>
    </source>
</evidence>
<keyword evidence="3" id="KW-1185">Reference proteome</keyword>
<evidence type="ECO:0000313" key="2">
    <source>
        <dbReference type="EMBL" id="KAL3397690.1"/>
    </source>
</evidence>
<reference evidence="2 3" key="1">
    <citation type="journal article" date="2024" name="bioRxiv">
        <title>A reference genome for Trichogramma kaykai: A tiny desert-dwelling parasitoid wasp with competing sex-ratio distorters.</title>
        <authorList>
            <person name="Culotta J."/>
            <person name="Lindsey A.R."/>
        </authorList>
    </citation>
    <scope>NUCLEOTIDE SEQUENCE [LARGE SCALE GENOMIC DNA]</scope>
    <source>
        <strain evidence="2 3">KSX58</strain>
    </source>
</reference>
<feature type="compositionally biased region" description="Low complexity" evidence="1">
    <location>
        <begin position="324"/>
        <end position="333"/>
    </location>
</feature>
<dbReference type="InterPro" id="IPR043502">
    <property type="entry name" value="DNA/RNA_pol_sf"/>
</dbReference>
<evidence type="ECO:0000313" key="3">
    <source>
        <dbReference type="Proteomes" id="UP001627154"/>
    </source>
</evidence>
<protein>
    <recommendedName>
        <fullName evidence="4">Peptidase aspartic putative domain-containing protein</fullName>
    </recommendedName>
</protein>
<sequence>MEAQLKKAGLISRSFENFAKLGRSLMTMGACLSRIEQLKKRWDEFEKGHEELEANEEVDKKDDYFAQDQYSIVHEAFLTNLGLFQDHLLKVKKETLQIGAQPNVDASIAEMDVNRAKLPTIVIGDFSGDIQDWVRFRDTFKEMVIERPNLPAIFKMNYLRTYVKGEAAELLQEVPSGGEHFPTAWKVLLSHYDNKRLLINKLMTKLMSLPAMANDSAVELMRVLNGVRNLLQALKALGSPVQHWDHFTVFLTRSKITQQCRVKWEDRVNQLRDPTVPDTFEDLCKFLEAERNALSLLESTQDFAKRTLHAASDSKASTSKNRKSSNFVQASSSQSPCPVCSEDHALELCATFRKQSVSERKRTLGYQPCCRDPGEWTHISGLQLSDPYFASPGRIDVLLGTQIHARVVEEGLIKGGDNCSIAMKTQLGWMLSGSAEKPTRSDIVICLQADDRMNEQLRSFWEIEEPPHVTPWSDEDKLCETHYKKNTMRLPDGRYQVKLPLRADAPTDWLNSRQIARSCLLSLERKLGKNSLLYAEYKASIEQMIKADQMRKIEIQPQNYGKHYFLPHHAVVKDSSTTTRVRPVFNASAHNSAGHSLNEHLMTGPNLLPEIVLTLAHWRNYPIAFVADVSKMYLQVRLHPEDCRLQTLL</sequence>
<dbReference type="PANTHER" id="PTHR47331">
    <property type="entry name" value="PHD-TYPE DOMAIN-CONTAINING PROTEIN"/>
    <property type="match status" value="1"/>
</dbReference>
<dbReference type="GO" id="GO:0071897">
    <property type="term" value="P:DNA biosynthetic process"/>
    <property type="evidence" value="ECO:0007669"/>
    <property type="project" value="UniProtKB-ARBA"/>
</dbReference>
<comment type="caution">
    <text evidence="2">The sequence shown here is derived from an EMBL/GenBank/DDBJ whole genome shotgun (WGS) entry which is preliminary data.</text>
</comment>
<organism evidence="2 3">
    <name type="scientific">Trichogramma kaykai</name>
    <dbReference type="NCBI Taxonomy" id="54128"/>
    <lineage>
        <taxon>Eukaryota</taxon>
        <taxon>Metazoa</taxon>
        <taxon>Ecdysozoa</taxon>
        <taxon>Arthropoda</taxon>
        <taxon>Hexapoda</taxon>
        <taxon>Insecta</taxon>
        <taxon>Pterygota</taxon>
        <taxon>Neoptera</taxon>
        <taxon>Endopterygota</taxon>
        <taxon>Hymenoptera</taxon>
        <taxon>Apocrita</taxon>
        <taxon>Proctotrupomorpha</taxon>
        <taxon>Chalcidoidea</taxon>
        <taxon>Trichogrammatidae</taxon>
        <taxon>Trichogramma</taxon>
    </lineage>
</organism>
<feature type="region of interest" description="Disordered" evidence="1">
    <location>
        <begin position="311"/>
        <end position="333"/>
    </location>
</feature>
<dbReference type="Pfam" id="PF03564">
    <property type="entry name" value="DUF1759"/>
    <property type="match status" value="1"/>
</dbReference>
<gene>
    <name evidence="2" type="ORF">TKK_008454</name>
</gene>
<dbReference type="EMBL" id="JBJJXI010000061">
    <property type="protein sequence ID" value="KAL3397690.1"/>
    <property type="molecule type" value="Genomic_DNA"/>
</dbReference>
<accession>A0ABD2WXK2</accession>
<dbReference type="InterPro" id="IPR005312">
    <property type="entry name" value="DUF1759"/>
</dbReference>
<dbReference type="AlphaFoldDB" id="A0ABD2WXK2"/>
<evidence type="ECO:0008006" key="4">
    <source>
        <dbReference type="Google" id="ProtNLM"/>
    </source>
</evidence>